<dbReference type="RefSeq" id="XP_046075851.1">
    <property type="nucleotide sequence ID" value="XM_046213791.1"/>
</dbReference>
<evidence type="ECO:0000313" key="2">
    <source>
        <dbReference type="Proteomes" id="UP001201262"/>
    </source>
</evidence>
<dbReference type="AlphaFoldDB" id="A0AAD4KYA7"/>
<proteinExistence type="predicted"/>
<sequence>MKFLGSDVWQGKEIVFPSDPDVIWVLEQKLSEDSIQHTREESITPNLPSVIRAVFSCKRKDDMGVKHAMKIYMQAPWIDTEFMSAATRKAQADTNRSEDMASEIKALQLHTKQEDDGLVPTGFISYLLMTWLKGKVFKAFKEALEDTKRCGVVSKGGNPTLIWDAENEKCYMVDFKWSGRPHYIDVAERIWRRWGLQPGPPE</sequence>
<dbReference type="EMBL" id="JAJTJA010000003">
    <property type="protein sequence ID" value="KAH8702475.1"/>
    <property type="molecule type" value="Genomic_DNA"/>
</dbReference>
<reference evidence="1" key="1">
    <citation type="submission" date="2021-12" db="EMBL/GenBank/DDBJ databases">
        <title>Convergent genome expansion in fungi linked to evolution of root-endophyte symbiosis.</title>
        <authorList>
            <consortium name="DOE Joint Genome Institute"/>
            <person name="Ke Y.-H."/>
            <person name="Bonito G."/>
            <person name="Liao H.-L."/>
            <person name="Looney B."/>
            <person name="Rojas-Flechas A."/>
            <person name="Nash J."/>
            <person name="Hameed K."/>
            <person name="Schadt C."/>
            <person name="Martin F."/>
            <person name="Crous P.W."/>
            <person name="Miettinen O."/>
            <person name="Magnuson J.K."/>
            <person name="Labbe J."/>
            <person name="Jacobson D."/>
            <person name="Doktycz M.J."/>
            <person name="Veneault-Fourrey C."/>
            <person name="Kuo A."/>
            <person name="Mondo S."/>
            <person name="Calhoun S."/>
            <person name="Riley R."/>
            <person name="Ohm R."/>
            <person name="LaButti K."/>
            <person name="Andreopoulos B."/>
            <person name="Pangilinan J."/>
            <person name="Nolan M."/>
            <person name="Tritt A."/>
            <person name="Clum A."/>
            <person name="Lipzen A."/>
            <person name="Daum C."/>
            <person name="Barry K."/>
            <person name="Grigoriev I.V."/>
            <person name="Vilgalys R."/>
        </authorList>
    </citation>
    <scope>NUCLEOTIDE SEQUENCE</scope>
    <source>
        <strain evidence="1">PMI_201</strain>
    </source>
</reference>
<keyword evidence="2" id="KW-1185">Reference proteome</keyword>
<protein>
    <submittedName>
        <fullName evidence="1">Uncharacterized protein</fullName>
    </submittedName>
</protein>
<name>A0AAD4KYA7_9EURO</name>
<evidence type="ECO:0000313" key="1">
    <source>
        <dbReference type="EMBL" id="KAH8702475.1"/>
    </source>
</evidence>
<accession>A0AAD4KYA7</accession>
<organism evidence="1 2">
    <name type="scientific">Talaromyces proteolyticus</name>
    <dbReference type="NCBI Taxonomy" id="1131652"/>
    <lineage>
        <taxon>Eukaryota</taxon>
        <taxon>Fungi</taxon>
        <taxon>Dikarya</taxon>
        <taxon>Ascomycota</taxon>
        <taxon>Pezizomycotina</taxon>
        <taxon>Eurotiomycetes</taxon>
        <taxon>Eurotiomycetidae</taxon>
        <taxon>Eurotiales</taxon>
        <taxon>Trichocomaceae</taxon>
        <taxon>Talaromyces</taxon>
        <taxon>Talaromyces sect. Bacilispori</taxon>
    </lineage>
</organism>
<gene>
    <name evidence="1" type="ORF">BGW36DRAFT_356593</name>
</gene>
<comment type="caution">
    <text evidence="1">The sequence shown here is derived from an EMBL/GenBank/DDBJ whole genome shotgun (WGS) entry which is preliminary data.</text>
</comment>
<dbReference type="Proteomes" id="UP001201262">
    <property type="component" value="Unassembled WGS sequence"/>
</dbReference>
<dbReference type="GeneID" id="70244078"/>